<evidence type="ECO:0000259" key="6">
    <source>
        <dbReference type="Pfam" id="PF02750"/>
    </source>
</evidence>
<keyword evidence="3" id="KW-0770">Synapse</keyword>
<evidence type="ECO:0000313" key="8">
    <source>
        <dbReference type="Proteomes" id="UP001432322"/>
    </source>
</evidence>
<sequence length="378" mass="42542">MNFFKRKFSFADEGENGEISFDEISSSPSSFSLSRMAERVSSTISAPTSPVRSSDTLVRALERSLQPSSNQSSQSYAPDAKTILVIDDDLIDWSKYFRTNGVSKIRVEQANFCDVHLQCTEHTCIVEIKLREGESKHFNIDAFFIGIDASSQSISDRLIRSLISSSIPSINSHSSTISFLSFYDLKKNLRRIRLNDGSPIPFLPSIHYPSFHKFNPTNNFPIVVSIGNVKKGLGKIKVHSIEELTDLEGIINSANRYQEVEVEPFVDIKYDLHVQKVGAVVKSFVRRGICGHWKSNSSAAVLEQVKNSERHLQYLDAISQFLGGCPILSIDILVAKDGKEFVHSMNNRLRYFGESQEEDRRATSSLLTQILFPIKKHN</sequence>
<dbReference type="PANTHER" id="PTHR10841:SF17">
    <property type="entry name" value="SYNAPSIN"/>
    <property type="match status" value="1"/>
</dbReference>
<feature type="domain" description="Synapsin pre-ATP-grasp" evidence="5">
    <location>
        <begin position="80"/>
        <end position="135"/>
    </location>
</feature>
<evidence type="ECO:0000313" key="7">
    <source>
        <dbReference type="EMBL" id="GMT24160.1"/>
    </source>
</evidence>
<dbReference type="Gene3D" id="3.40.50.20">
    <property type="match status" value="1"/>
</dbReference>
<dbReference type="InterPro" id="IPR020898">
    <property type="entry name" value="Synapsin_ATP-bd_dom"/>
</dbReference>
<dbReference type="InterPro" id="IPR013815">
    <property type="entry name" value="ATP_grasp_subdomain_1"/>
</dbReference>
<evidence type="ECO:0000259" key="5">
    <source>
        <dbReference type="Pfam" id="PF02078"/>
    </source>
</evidence>
<dbReference type="GO" id="GO:0007269">
    <property type="term" value="P:neurotransmitter secretion"/>
    <property type="evidence" value="ECO:0007669"/>
    <property type="project" value="InterPro"/>
</dbReference>
<dbReference type="Pfam" id="PF02750">
    <property type="entry name" value="Synapsin_C"/>
    <property type="match status" value="1"/>
</dbReference>
<organism evidence="7 8">
    <name type="scientific">Pristionchus fissidentatus</name>
    <dbReference type="NCBI Taxonomy" id="1538716"/>
    <lineage>
        <taxon>Eukaryota</taxon>
        <taxon>Metazoa</taxon>
        <taxon>Ecdysozoa</taxon>
        <taxon>Nematoda</taxon>
        <taxon>Chromadorea</taxon>
        <taxon>Rhabditida</taxon>
        <taxon>Rhabditina</taxon>
        <taxon>Diplogasteromorpha</taxon>
        <taxon>Diplogasteroidea</taxon>
        <taxon>Neodiplogasteridae</taxon>
        <taxon>Pristionchus</taxon>
    </lineage>
</organism>
<dbReference type="AlphaFoldDB" id="A0AAV5W0A6"/>
<gene>
    <name evidence="7" type="ORF">PFISCL1PPCAC_15457</name>
</gene>
<dbReference type="GO" id="GO:0030672">
    <property type="term" value="C:synaptic vesicle membrane"/>
    <property type="evidence" value="ECO:0007669"/>
    <property type="project" value="TreeGrafter"/>
</dbReference>
<keyword evidence="2" id="KW-0597">Phosphoprotein</keyword>
<comment type="caution">
    <text evidence="7">The sequence shown here is derived from an EMBL/GenBank/DDBJ whole genome shotgun (WGS) entry which is preliminary data.</text>
</comment>
<dbReference type="Proteomes" id="UP001432322">
    <property type="component" value="Unassembled WGS sequence"/>
</dbReference>
<protein>
    <recommendedName>
        <fullName evidence="9">ATP-grasp domain-containing protein</fullName>
    </recommendedName>
</protein>
<dbReference type="EMBL" id="BTSY01000004">
    <property type="protein sequence ID" value="GMT24160.1"/>
    <property type="molecule type" value="Genomic_DNA"/>
</dbReference>
<comment type="subcellular location">
    <subcellularLocation>
        <location evidence="4">Synapse</location>
    </subcellularLocation>
</comment>
<dbReference type="SUPFAM" id="SSF52440">
    <property type="entry name" value="PreATP-grasp domain"/>
    <property type="match status" value="1"/>
</dbReference>
<proteinExistence type="inferred from homology"/>
<comment type="similarity">
    <text evidence="1">Belongs to the synapsin family.</text>
</comment>
<dbReference type="InterPro" id="IPR016185">
    <property type="entry name" value="PreATP-grasp_dom_sf"/>
</dbReference>
<evidence type="ECO:0000256" key="3">
    <source>
        <dbReference type="ARBA" id="ARBA00023018"/>
    </source>
</evidence>
<dbReference type="PANTHER" id="PTHR10841">
    <property type="entry name" value="SYNAPSIN"/>
    <property type="match status" value="1"/>
</dbReference>
<dbReference type="Pfam" id="PF02078">
    <property type="entry name" value="Synapsin"/>
    <property type="match status" value="1"/>
</dbReference>
<dbReference type="Gene3D" id="3.30.470.20">
    <property type="entry name" value="ATP-grasp fold, B domain"/>
    <property type="match status" value="1"/>
</dbReference>
<accession>A0AAV5W0A6</accession>
<keyword evidence="8" id="KW-1185">Reference proteome</keyword>
<dbReference type="Gene3D" id="3.30.1490.20">
    <property type="entry name" value="ATP-grasp fold, A domain"/>
    <property type="match status" value="1"/>
</dbReference>
<dbReference type="InterPro" id="IPR001359">
    <property type="entry name" value="Synapsin"/>
</dbReference>
<reference evidence="7" key="1">
    <citation type="submission" date="2023-10" db="EMBL/GenBank/DDBJ databases">
        <title>Genome assembly of Pristionchus species.</title>
        <authorList>
            <person name="Yoshida K."/>
            <person name="Sommer R.J."/>
        </authorList>
    </citation>
    <scope>NUCLEOTIDE SEQUENCE</scope>
    <source>
        <strain evidence="7">RS5133</strain>
    </source>
</reference>
<dbReference type="InterPro" id="IPR020897">
    <property type="entry name" value="Synapsin_pre-ATP-grasp_dom"/>
</dbReference>
<feature type="domain" description="Synapsin ATP-binding" evidence="6">
    <location>
        <begin position="198"/>
        <end position="367"/>
    </location>
</feature>
<evidence type="ECO:0008006" key="9">
    <source>
        <dbReference type="Google" id="ProtNLM"/>
    </source>
</evidence>
<dbReference type="GO" id="GO:0005524">
    <property type="term" value="F:ATP binding"/>
    <property type="evidence" value="ECO:0007669"/>
    <property type="project" value="InterPro"/>
</dbReference>
<dbReference type="PRINTS" id="PR01368">
    <property type="entry name" value="SYNAPSIN"/>
</dbReference>
<evidence type="ECO:0000256" key="2">
    <source>
        <dbReference type="ARBA" id="ARBA00022553"/>
    </source>
</evidence>
<dbReference type="SUPFAM" id="SSF56059">
    <property type="entry name" value="Glutathione synthetase ATP-binding domain-like"/>
    <property type="match status" value="1"/>
</dbReference>
<evidence type="ECO:0000256" key="1">
    <source>
        <dbReference type="ARBA" id="ARBA00008243"/>
    </source>
</evidence>
<feature type="non-terminal residue" evidence="7">
    <location>
        <position position="378"/>
    </location>
</feature>
<evidence type="ECO:0000256" key="4">
    <source>
        <dbReference type="ARBA" id="ARBA00034103"/>
    </source>
</evidence>
<name>A0AAV5W0A6_9BILA</name>